<dbReference type="EMBL" id="QRBE01000003">
    <property type="protein sequence ID" value="RDS83013.1"/>
    <property type="molecule type" value="Genomic_DNA"/>
</dbReference>
<feature type="transmembrane region" description="Helical" evidence="2">
    <location>
        <begin position="143"/>
        <end position="164"/>
    </location>
</feature>
<feature type="transmembrane region" description="Helical" evidence="2">
    <location>
        <begin position="58"/>
        <end position="78"/>
    </location>
</feature>
<dbReference type="GO" id="GO:0006655">
    <property type="term" value="P:phosphatidylglycerol biosynthetic process"/>
    <property type="evidence" value="ECO:0007669"/>
    <property type="project" value="UniProtKB-UniPathway"/>
</dbReference>
<comment type="subcellular location">
    <subcellularLocation>
        <location evidence="1">Cell inner membrane</location>
        <topology evidence="1">Multi-pass membrane protein</topology>
    </subcellularLocation>
</comment>
<comment type="catalytic activity">
    <reaction evidence="1">
        <text>a 1,2-diacyl-sn-glycero-3-phospho-(1'-sn-glycero-3'-phosphate) + H2O = a 1,2-diacyl-sn-glycero-3-phospho-(1'-sn-glycerol) + phosphate</text>
        <dbReference type="Rhea" id="RHEA:33751"/>
        <dbReference type="ChEBI" id="CHEBI:15377"/>
        <dbReference type="ChEBI" id="CHEBI:43474"/>
        <dbReference type="ChEBI" id="CHEBI:60110"/>
        <dbReference type="ChEBI" id="CHEBI:64716"/>
        <dbReference type="EC" id="3.1.3.27"/>
    </reaction>
</comment>
<evidence type="ECO:0000256" key="2">
    <source>
        <dbReference type="SAM" id="Phobius"/>
    </source>
</evidence>
<dbReference type="InterPro" id="IPR036681">
    <property type="entry name" value="PgpA-like_sf"/>
</dbReference>
<dbReference type="GO" id="GO:0046872">
    <property type="term" value="F:metal ion binding"/>
    <property type="evidence" value="ECO:0007669"/>
    <property type="project" value="UniProtKB-KW"/>
</dbReference>
<dbReference type="PIRSF" id="PIRSF006162">
    <property type="entry name" value="PgpA"/>
    <property type="match status" value="1"/>
</dbReference>
<dbReference type="InterPro" id="IPR007686">
    <property type="entry name" value="YutG/PgpA"/>
</dbReference>
<keyword evidence="1 2" id="KW-0472">Membrane</keyword>
<comment type="caution">
    <text evidence="4">The sequence shown here is derived from an EMBL/GenBank/DDBJ whole genome shotgun (WGS) entry which is preliminary data.</text>
</comment>
<feature type="transmembrane region" description="Helical" evidence="2">
    <location>
        <begin position="20"/>
        <end position="51"/>
    </location>
</feature>
<keyword evidence="2" id="KW-1133">Transmembrane helix</keyword>
<keyword evidence="1" id="KW-0443">Lipid metabolism</keyword>
<dbReference type="UniPathway" id="UPA00084">
    <property type="reaction ID" value="UER00504"/>
</dbReference>
<evidence type="ECO:0000313" key="5">
    <source>
        <dbReference type="Proteomes" id="UP000254258"/>
    </source>
</evidence>
<organism evidence="4 5">
    <name type="scientific">Dyella monticola</name>
    <dbReference type="NCBI Taxonomy" id="1927958"/>
    <lineage>
        <taxon>Bacteria</taxon>
        <taxon>Pseudomonadati</taxon>
        <taxon>Pseudomonadota</taxon>
        <taxon>Gammaproteobacteria</taxon>
        <taxon>Lysobacterales</taxon>
        <taxon>Rhodanobacteraceae</taxon>
        <taxon>Dyella</taxon>
    </lineage>
</organism>
<accession>A0A370X3M4</accession>
<evidence type="ECO:0000256" key="1">
    <source>
        <dbReference type="PIRNR" id="PIRNR006162"/>
    </source>
</evidence>
<name>A0A370X3M4_9GAMM</name>
<dbReference type="CDD" id="cd06971">
    <property type="entry name" value="PgpA"/>
    <property type="match status" value="1"/>
</dbReference>
<dbReference type="OrthoDB" id="9804091at2"/>
<dbReference type="EC" id="3.1.3.27" evidence="1"/>
<dbReference type="SUPFAM" id="SSF101307">
    <property type="entry name" value="YutG-like"/>
    <property type="match status" value="1"/>
</dbReference>
<comment type="function">
    <text evidence="1">Lipid phosphatase which dephosphorylates phosphatidylglycerophosphate (PGP) to phosphatidylglycerol (PG).</text>
</comment>
<keyword evidence="1" id="KW-0479">Metal-binding</keyword>
<sequence>MSERTVLTPAQRRALLSTPAGWLACGFGSGLTPVAQGTFGSLAAILPWLLLRHLSLPLNGVVIVIGFIIGVRACDVAGRRLGVDDHRSLVWDEFIGQWIALLPALVAPWWAVAIGFLLFRLFDVWKPWPIRYLDRHLKGGLGVMVDDVVAGCFAALMLAALLTWA</sequence>
<keyword evidence="1" id="KW-1003">Cell membrane</keyword>
<keyword evidence="1" id="KW-0595">Phospholipid degradation</keyword>
<keyword evidence="1" id="KW-0378">Hydrolase</keyword>
<dbReference type="Proteomes" id="UP000254258">
    <property type="component" value="Unassembled WGS sequence"/>
</dbReference>
<dbReference type="RefSeq" id="WP_115494960.1">
    <property type="nucleotide sequence ID" value="NZ_QRBE01000003.1"/>
</dbReference>
<evidence type="ECO:0000313" key="4">
    <source>
        <dbReference type="EMBL" id="RDS83013.1"/>
    </source>
</evidence>
<gene>
    <name evidence="4" type="ORF">DWU98_07735</name>
</gene>
<keyword evidence="1" id="KW-0442">Lipid degradation</keyword>
<dbReference type="AlphaFoldDB" id="A0A370X3M4"/>
<comment type="cofactor">
    <cofactor evidence="1">
        <name>Mg(2+)</name>
        <dbReference type="ChEBI" id="CHEBI:18420"/>
    </cofactor>
</comment>
<keyword evidence="5" id="KW-1185">Reference proteome</keyword>
<dbReference type="Pfam" id="PF04608">
    <property type="entry name" value="PgpA"/>
    <property type="match status" value="1"/>
</dbReference>
<dbReference type="PANTHER" id="PTHR36305">
    <property type="entry name" value="PHOSPHATIDYLGLYCEROPHOSPHATASE A"/>
    <property type="match status" value="1"/>
</dbReference>
<keyword evidence="1 2" id="KW-0812">Transmembrane</keyword>
<proteinExistence type="predicted"/>
<evidence type="ECO:0000259" key="3">
    <source>
        <dbReference type="Pfam" id="PF04608"/>
    </source>
</evidence>
<comment type="pathway">
    <text evidence="1">Phospholipid metabolism; phosphatidylglycerol biosynthesis; phosphatidylglycerol from CDP-diacylglycerol: step 2/2.</text>
</comment>
<dbReference type="GO" id="GO:0008962">
    <property type="term" value="F:phosphatidylglycerophosphatase activity"/>
    <property type="evidence" value="ECO:0007669"/>
    <property type="project" value="UniProtKB-EC"/>
</dbReference>
<dbReference type="PROSITE" id="PS51257">
    <property type="entry name" value="PROKAR_LIPOPROTEIN"/>
    <property type="match status" value="1"/>
</dbReference>
<feature type="transmembrane region" description="Helical" evidence="2">
    <location>
        <begin position="98"/>
        <end position="122"/>
    </location>
</feature>
<dbReference type="InterPro" id="IPR026037">
    <property type="entry name" value="PgpA"/>
</dbReference>
<keyword evidence="1" id="KW-0460">Magnesium</keyword>
<keyword evidence="1" id="KW-1208">Phospholipid metabolism</keyword>
<dbReference type="GO" id="GO:0009395">
    <property type="term" value="P:phospholipid catabolic process"/>
    <property type="evidence" value="ECO:0007669"/>
    <property type="project" value="UniProtKB-KW"/>
</dbReference>
<feature type="domain" description="YutG/PgpA" evidence="3">
    <location>
        <begin position="22"/>
        <end position="161"/>
    </location>
</feature>
<reference evidence="4 5" key="1">
    <citation type="submission" date="2018-07" db="EMBL/GenBank/DDBJ databases">
        <title>Dyella monticola sp. nov. and Dyella psychrodurans sp. nov. isolated from monsoon evergreen broad-leaved forest soil of Dinghu Mountain, China.</title>
        <authorList>
            <person name="Gao Z."/>
            <person name="Qiu L."/>
        </authorList>
    </citation>
    <scope>NUCLEOTIDE SEQUENCE [LARGE SCALE GENOMIC DNA]</scope>
    <source>
        <strain evidence="4 5">4G-K06</strain>
    </source>
</reference>
<dbReference type="GO" id="GO:0005886">
    <property type="term" value="C:plasma membrane"/>
    <property type="evidence" value="ECO:0007669"/>
    <property type="project" value="UniProtKB-SubCell"/>
</dbReference>
<keyword evidence="1" id="KW-0997">Cell inner membrane</keyword>
<protein>
    <recommendedName>
        <fullName evidence="1">Phosphatidylglycerophosphatase A</fullName>
        <ecNumber evidence="1">3.1.3.27</ecNumber>
    </recommendedName>
    <alternativeName>
        <fullName evidence="1">Phosphatidylglycerolphosphate phosphatase A</fullName>
    </alternativeName>
</protein>
<dbReference type="PANTHER" id="PTHR36305:SF1">
    <property type="entry name" value="PHOSPHATIDYLGLYCEROPHOSPHATASE A"/>
    <property type="match status" value="1"/>
</dbReference>